<dbReference type="PROSITE" id="PS51746">
    <property type="entry name" value="PPM_2"/>
    <property type="match status" value="1"/>
</dbReference>
<dbReference type="PANTHER" id="PTHR13832:SF792">
    <property type="entry name" value="GM14286P"/>
    <property type="match status" value="1"/>
</dbReference>
<gene>
    <name evidence="2" type="ORF">BDP27DRAFT_1383937</name>
</gene>
<organism evidence="2 3">
    <name type="scientific">Rhodocollybia butyracea</name>
    <dbReference type="NCBI Taxonomy" id="206335"/>
    <lineage>
        <taxon>Eukaryota</taxon>
        <taxon>Fungi</taxon>
        <taxon>Dikarya</taxon>
        <taxon>Basidiomycota</taxon>
        <taxon>Agaricomycotina</taxon>
        <taxon>Agaricomycetes</taxon>
        <taxon>Agaricomycetidae</taxon>
        <taxon>Agaricales</taxon>
        <taxon>Marasmiineae</taxon>
        <taxon>Omphalotaceae</taxon>
        <taxon>Rhodocollybia</taxon>
    </lineage>
</organism>
<reference evidence="2" key="1">
    <citation type="submission" date="2020-11" db="EMBL/GenBank/DDBJ databases">
        <authorList>
            <consortium name="DOE Joint Genome Institute"/>
            <person name="Ahrendt S."/>
            <person name="Riley R."/>
            <person name="Andreopoulos W."/>
            <person name="Labutti K."/>
            <person name="Pangilinan J."/>
            <person name="Ruiz-Duenas F.J."/>
            <person name="Barrasa J.M."/>
            <person name="Sanchez-Garcia M."/>
            <person name="Camarero S."/>
            <person name="Miyauchi S."/>
            <person name="Serrano A."/>
            <person name="Linde D."/>
            <person name="Babiker R."/>
            <person name="Drula E."/>
            <person name="Ayuso-Fernandez I."/>
            <person name="Pacheco R."/>
            <person name="Padilla G."/>
            <person name="Ferreira P."/>
            <person name="Barriuso J."/>
            <person name="Kellner H."/>
            <person name="Castanera R."/>
            <person name="Alfaro M."/>
            <person name="Ramirez L."/>
            <person name="Pisabarro A.G."/>
            <person name="Kuo A."/>
            <person name="Tritt A."/>
            <person name="Lipzen A."/>
            <person name="He G."/>
            <person name="Yan M."/>
            <person name="Ng V."/>
            <person name="Cullen D."/>
            <person name="Martin F."/>
            <person name="Rosso M.-N."/>
            <person name="Henrissat B."/>
            <person name="Hibbett D."/>
            <person name="Martinez A.T."/>
            <person name="Grigoriev I.V."/>
        </authorList>
    </citation>
    <scope>NUCLEOTIDE SEQUENCE</scope>
    <source>
        <strain evidence="2">AH 40177</strain>
    </source>
</reference>
<dbReference type="InterPro" id="IPR036457">
    <property type="entry name" value="PPM-type-like_dom_sf"/>
</dbReference>
<protein>
    <submittedName>
        <fullName evidence="2">Phosphatase 2C-like domain-containing protein</fullName>
    </submittedName>
</protein>
<dbReference type="Proteomes" id="UP000772434">
    <property type="component" value="Unassembled WGS sequence"/>
</dbReference>
<evidence type="ECO:0000259" key="1">
    <source>
        <dbReference type="PROSITE" id="PS51746"/>
    </source>
</evidence>
<sequence>MGARFNKRLLHDPWPYTPLSESELASEIARLSGARTIGTTDCVSFQPNGIPENWNQDRYIVNEFPLLNGSVWKLRAIFDGHLGHETVDHAAEHLPNMIRSRLQACTDIKPESVSLILSETIRIYDESLAANALSILPHEDKLSNLSDEELQNIINNTTTGGQNHSAILRCMQGTTVIIALTNPGNEDLWIASLGDSYAALGLQGEDGWEPIPLSACHSGRDIHERERIFREHPGEPEVLVRGRVLGALAVTRAIGDHIYKLPRVYTDRVFNLLWSKDEKSFIQSFIYRNHTPPYISNVPDVRHLDLKSMRFDPRARSSTDHSEKRGMCLLMCTDGLADLYDEEGVIQLLTIDSACPGIRCDNGALAILHNALGGADKEKVSAMVTVQMQDKWMDDTTILFEFL</sequence>
<dbReference type="SUPFAM" id="SSF81606">
    <property type="entry name" value="PP2C-like"/>
    <property type="match status" value="1"/>
</dbReference>
<dbReference type="CDD" id="cd00143">
    <property type="entry name" value="PP2Cc"/>
    <property type="match status" value="1"/>
</dbReference>
<dbReference type="Gene3D" id="3.60.40.10">
    <property type="entry name" value="PPM-type phosphatase domain"/>
    <property type="match status" value="1"/>
</dbReference>
<dbReference type="GO" id="GO:0004722">
    <property type="term" value="F:protein serine/threonine phosphatase activity"/>
    <property type="evidence" value="ECO:0007669"/>
    <property type="project" value="InterPro"/>
</dbReference>
<dbReference type="AlphaFoldDB" id="A0A9P5PQP0"/>
<name>A0A9P5PQP0_9AGAR</name>
<dbReference type="SMART" id="SM00332">
    <property type="entry name" value="PP2Cc"/>
    <property type="match status" value="1"/>
</dbReference>
<dbReference type="InterPro" id="IPR001932">
    <property type="entry name" value="PPM-type_phosphatase-like_dom"/>
</dbReference>
<evidence type="ECO:0000313" key="3">
    <source>
        <dbReference type="Proteomes" id="UP000772434"/>
    </source>
</evidence>
<proteinExistence type="predicted"/>
<dbReference type="OrthoDB" id="19329at2759"/>
<dbReference type="EMBL" id="JADNRY010000073">
    <property type="protein sequence ID" value="KAF9067462.1"/>
    <property type="molecule type" value="Genomic_DNA"/>
</dbReference>
<dbReference type="InterPro" id="IPR015655">
    <property type="entry name" value="PP2C"/>
</dbReference>
<accession>A0A9P5PQP0</accession>
<keyword evidence="3" id="KW-1185">Reference proteome</keyword>
<dbReference type="Pfam" id="PF00481">
    <property type="entry name" value="PP2C"/>
    <property type="match status" value="1"/>
</dbReference>
<dbReference type="PANTHER" id="PTHR13832">
    <property type="entry name" value="PROTEIN PHOSPHATASE 2C"/>
    <property type="match status" value="1"/>
</dbReference>
<feature type="domain" description="PPM-type phosphatase" evidence="1">
    <location>
        <begin position="39"/>
        <end position="387"/>
    </location>
</feature>
<comment type="caution">
    <text evidence="2">The sequence shown here is derived from an EMBL/GenBank/DDBJ whole genome shotgun (WGS) entry which is preliminary data.</text>
</comment>
<evidence type="ECO:0000313" key="2">
    <source>
        <dbReference type="EMBL" id="KAF9067462.1"/>
    </source>
</evidence>